<reference evidence="3 4" key="2">
    <citation type="journal article" date="2016" name="Appl. Microbiol. Biotechnol.">
        <title>Mutations improving production and secretion of extracellular lipase by Burkholderia glumae PG1.</title>
        <authorList>
            <person name="Knapp A."/>
            <person name="Voget S."/>
            <person name="Gao R."/>
            <person name="Zaburannyi N."/>
            <person name="Krysciak D."/>
            <person name="Breuer M."/>
            <person name="Hauer B."/>
            <person name="Streit W.R."/>
            <person name="Muller R."/>
            <person name="Daniel R."/>
            <person name="Jaeger K.E."/>
        </authorList>
    </citation>
    <scope>NUCLEOTIDE SEQUENCE [LARGE SCALE GENOMIC DNA]</scope>
    <source>
        <strain evidence="3 4">PG1</strain>
    </source>
</reference>
<dbReference type="SUPFAM" id="SSF47413">
    <property type="entry name" value="lambda repressor-like DNA-binding domains"/>
    <property type="match status" value="1"/>
</dbReference>
<dbReference type="CDD" id="cd02209">
    <property type="entry name" value="cupin_XRE_C"/>
    <property type="match status" value="1"/>
</dbReference>
<evidence type="ECO:0000256" key="1">
    <source>
        <dbReference type="ARBA" id="ARBA00023125"/>
    </source>
</evidence>
<dbReference type="PANTHER" id="PTHR46797">
    <property type="entry name" value="HTH-TYPE TRANSCRIPTIONAL REGULATOR"/>
    <property type="match status" value="1"/>
</dbReference>
<dbReference type="PANTHER" id="PTHR46797:SF11">
    <property type="entry name" value="HTH-TYPE TRANSCRIPTIONAL REGULATOR PUUR"/>
    <property type="match status" value="1"/>
</dbReference>
<dbReference type="KEGG" id="bgp:BGL_1c26760"/>
<evidence type="ECO:0000313" key="4">
    <source>
        <dbReference type="Proteomes" id="UP000031838"/>
    </source>
</evidence>
<sequence>MSVEVATRLQFVRKKHGLSQRELAKRAGVTNGTISLIEQNRVSPSVGSLKKLLECIPMSLAEFFTFEFEDDAPVVARRDEMPNLGDDAAPCFLAGAAVRNRAITLLRRVYAPLAGSGAEPLRHAGQAGGIVIAGRLELTVAGRTWQLDPGDSYYFEARLPHRFRNPSADEPCEFVSASTPPAE</sequence>
<protein>
    <submittedName>
        <fullName evidence="3">HTH-type transcriptional regulator PuuR</fullName>
    </submittedName>
</protein>
<dbReference type="SUPFAM" id="SSF51182">
    <property type="entry name" value="RmlC-like cupins"/>
    <property type="match status" value="1"/>
</dbReference>
<dbReference type="Pfam" id="PF07883">
    <property type="entry name" value="Cupin_2"/>
    <property type="match status" value="1"/>
</dbReference>
<dbReference type="Gene3D" id="1.10.260.40">
    <property type="entry name" value="lambda repressor-like DNA-binding domains"/>
    <property type="match status" value="1"/>
</dbReference>
<organism evidence="3 4">
    <name type="scientific">Burkholderia plantarii</name>
    <dbReference type="NCBI Taxonomy" id="41899"/>
    <lineage>
        <taxon>Bacteria</taxon>
        <taxon>Pseudomonadati</taxon>
        <taxon>Pseudomonadota</taxon>
        <taxon>Betaproteobacteria</taxon>
        <taxon>Burkholderiales</taxon>
        <taxon>Burkholderiaceae</taxon>
        <taxon>Burkholderia</taxon>
    </lineage>
</organism>
<proteinExistence type="predicted"/>
<dbReference type="InterPro" id="IPR001387">
    <property type="entry name" value="Cro/C1-type_HTH"/>
</dbReference>
<dbReference type="GO" id="GO:0005829">
    <property type="term" value="C:cytosol"/>
    <property type="evidence" value="ECO:0007669"/>
    <property type="project" value="TreeGrafter"/>
</dbReference>
<dbReference type="Gene3D" id="2.60.120.10">
    <property type="entry name" value="Jelly Rolls"/>
    <property type="match status" value="1"/>
</dbReference>
<dbReference type="GO" id="GO:0003700">
    <property type="term" value="F:DNA-binding transcription factor activity"/>
    <property type="evidence" value="ECO:0007669"/>
    <property type="project" value="TreeGrafter"/>
</dbReference>
<reference evidence="4" key="1">
    <citation type="submission" date="2011-03" db="EMBL/GenBank/DDBJ databases">
        <authorList>
            <person name="Voget S."/>
            <person name="Streit W.R."/>
            <person name="Jaeger K.E."/>
            <person name="Daniel R."/>
        </authorList>
    </citation>
    <scope>NUCLEOTIDE SEQUENCE [LARGE SCALE GENOMIC DNA]</scope>
    <source>
        <strain evidence="4">PG1</strain>
    </source>
</reference>
<dbReference type="OrthoDB" id="9814751at2"/>
<dbReference type="InterPro" id="IPR010982">
    <property type="entry name" value="Lambda_DNA-bd_dom_sf"/>
</dbReference>
<dbReference type="KEGG" id="bpla:bpln_1g26060"/>
<dbReference type="EMBL" id="CP002580">
    <property type="protein sequence ID" value="AJK47163.1"/>
    <property type="molecule type" value="Genomic_DNA"/>
</dbReference>
<dbReference type="SMART" id="SM00530">
    <property type="entry name" value="HTH_XRE"/>
    <property type="match status" value="1"/>
</dbReference>
<dbReference type="PROSITE" id="PS50943">
    <property type="entry name" value="HTH_CROC1"/>
    <property type="match status" value="1"/>
</dbReference>
<keyword evidence="1" id="KW-0238">DNA-binding</keyword>
<dbReference type="InterPro" id="IPR011051">
    <property type="entry name" value="RmlC_Cupin_sf"/>
</dbReference>
<dbReference type="InterPro" id="IPR014710">
    <property type="entry name" value="RmlC-like_jellyroll"/>
</dbReference>
<keyword evidence="4" id="KW-1185">Reference proteome</keyword>
<accession>A0A0B6RUT2</accession>
<dbReference type="HOGENOM" id="CLU_085376_1_4_4"/>
<evidence type="ECO:0000313" key="3">
    <source>
        <dbReference type="EMBL" id="AJK47163.1"/>
    </source>
</evidence>
<gene>
    <name evidence="3" type="primary">puuR</name>
    <name evidence="3" type="ORF">BGL_1c26760</name>
</gene>
<name>A0A0B6RUT2_BURPL</name>
<dbReference type="InterPro" id="IPR050807">
    <property type="entry name" value="TransReg_Diox_bact_type"/>
</dbReference>
<dbReference type="AlphaFoldDB" id="A0A0B6RUT2"/>
<dbReference type="Pfam" id="PF01381">
    <property type="entry name" value="HTH_3"/>
    <property type="match status" value="1"/>
</dbReference>
<dbReference type="Proteomes" id="UP000031838">
    <property type="component" value="Chromosome 1"/>
</dbReference>
<dbReference type="InterPro" id="IPR013096">
    <property type="entry name" value="Cupin_2"/>
</dbReference>
<dbReference type="CDD" id="cd00093">
    <property type="entry name" value="HTH_XRE"/>
    <property type="match status" value="1"/>
</dbReference>
<dbReference type="GO" id="GO:0003677">
    <property type="term" value="F:DNA binding"/>
    <property type="evidence" value="ECO:0007669"/>
    <property type="project" value="UniProtKB-KW"/>
</dbReference>
<evidence type="ECO:0000259" key="2">
    <source>
        <dbReference type="PROSITE" id="PS50943"/>
    </source>
</evidence>
<feature type="domain" description="HTH cro/C1-type" evidence="2">
    <location>
        <begin position="9"/>
        <end position="63"/>
    </location>
</feature>
<dbReference type="RefSeq" id="WP_042625524.1">
    <property type="nucleotide sequence ID" value="NZ_BSTO01000002.1"/>
</dbReference>